<name>A0ABP5T6M9_9ACTN</name>
<keyword evidence="2" id="KW-1185">Reference proteome</keyword>
<accession>A0ABP5T6M9</accession>
<dbReference type="Proteomes" id="UP001501444">
    <property type="component" value="Unassembled WGS sequence"/>
</dbReference>
<evidence type="ECO:0000313" key="2">
    <source>
        <dbReference type="Proteomes" id="UP001501444"/>
    </source>
</evidence>
<protein>
    <recommendedName>
        <fullName evidence="3">DUF4878 domain-containing protein</fullName>
    </recommendedName>
</protein>
<dbReference type="Gene3D" id="3.10.450.50">
    <property type="match status" value="1"/>
</dbReference>
<comment type="caution">
    <text evidence="1">The sequence shown here is derived from an EMBL/GenBank/DDBJ whole genome shotgun (WGS) entry which is preliminary data.</text>
</comment>
<dbReference type="EMBL" id="BAAARV010000025">
    <property type="protein sequence ID" value="GAA2346200.1"/>
    <property type="molecule type" value="Genomic_DNA"/>
</dbReference>
<evidence type="ECO:0000313" key="1">
    <source>
        <dbReference type="EMBL" id="GAA2346200.1"/>
    </source>
</evidence>
<sequence length="128" mass="13348">MSIIGVVVVCCGGGVAGIFFLANSSTKAPKAAADDFLTGLEAGNTQAAYKLLCGQTQNAYGPETFDAYVKKNQPTAHDMSFGGSYNNTNGIETASISATVTYKSGGKSSHEFAMRKEGDAWKVCGNPY</sequence>
<reference evidence="2" key="1">
    <citation type="journal article" date="2019" name="Int. J. Syst. Evol. Microbiol.">
        <title>The Global Catalogue of Microorganisms (GCM) 10K type strain sequencing project: providing services to taxonomists for standard genome sequencing and annotation.</title>
        <authorList>
            <consortium name="The Broad Institute Genomics Platform"/>
            <consortium name="The Broad Institute Genome Sequencing Center for Infectious Disease"/>
            <person name="Wu L."/>
            <person name="Ma J."/>
        </authorList>
    </citation>
    <scope>NUCLEOTIDE SEQUENCE [LARGE SCALE GENOMIC DNA]</scope>
    <source>
        <strain evidence="2">JCM 3272</strain>
    </source>
</reference>
<organism evidence="1 2">
    <name type="scientific">Dactylosporangium salmoneum</name>
    <dbReference type="NCBI Taxonomy" id="53361"/>
    <lineage>
        <taxon>Bacteria</taxon>
        <taxon>Bacillati</taxon>
        <taxon>Actinomycetota</taxon>
        <taxon>Actinomycetes</taxon>
        <taxon>Micromonosporales</taxon>
        <taxon>Micromonosporaceae</taxon>
        <taxon>Dactylosporangium</taxon>
    </lineage>
</organism>
<proteinExistence type="predicted"/>
<gene>
    <name evidence="1" type="ORF">GCM10010170_032810</name>
</gene>
<evidence type="ECO:0008006" key="3">
    <source>
        <dbReference type="Google" id="ProtNLM"/>
    </source>
</evidence>